<gene>
    <name evidence="1" type="ORF">NFI99_11390</name>
    <name evidence="2" type="ORF">NFI99_27975</name>
</gene>
<name>A0ABY5B8C9_BURGL</name>
<accession>A0ABY5B8C9</accession>
<protein>
    <recommendedName>
        <fullName evidence="4">Bacteriophage protein</fullName>
    </recommendedName>
</protein>
<dbReference type="Proteomes" id="UP001056386">
    <property type="component" value="Chromosome 1"/>
</dbReference>
<evidence type="ECO:0000313" key="1">
    <source>
        <dbReference type="EMBL" id="USS42775.1"/>
    </source>
</evidence>
<sequence>MEKHTLPRHLLRAEWQLLRMKGDFDVAIRREATVRLLESSARARAERDAKRVDLKRIQAGDED</sequence>
<dbReference type="EMBL" id="CP099587">
    <property type="protein sequence ID" value="USS45417.1"/>
    <property type="molecule type" value="Genomic_DNA"/>
</dbReference>
<evidence type="ECO:0008006" key="4">
    <source>
        <dbReference type="Google" id="ProtNLM"/>
    </source>
</evidence>
<evidence type="ECO:0000313" key="3">
    <source>
        <dbReference type="Proteomes" id="UP001056386"/>
    </source>
</evidence>
<reference evidence="1" key="1">
    <citation type="submission" date="2022-06" db="EMBL/GenBank/DDBJ databases">
        <title>Draft genome sequence of Burkholderia glumae strain GR20004 isolated from rice panicle showing bacterial panicle blight.</title>
        <authorList>
            <person name="Choi S.Y."/>
            <person name="Lee Y.H."/>
        </authorList>
    </citation>
    <scope>NUCLEOTIDE SEQUENCE</scope>
    <source>
        <strain evidence="1">GR20004</strain>
    </source>
</reference>
<keyword evidence="3" id="KW-1185">Reference proteome</keyword>
<dbReference type="EMBL" id="CP099583">
    <property type="protein sequence ID" value="USS42775.1"/>
    <property type="molecule type" value="Genomic_DNA"/>
</dbReference>
<evidence type="ECO:0000313" key="2">
    <source>
        <dbReference type="EMBL" id="USS45417.1"/>
    </source>
</evidence>
<dbReference type="Proteomes" id="UP001056386">
    <property type="component" value="Chromosome 2"/>
</dbReference>
<dbReference type="RefSeq" id="WP_017922356.1">
    <property type="nucleotide sequence ID" value="NZ_CP021157.1"/>
</dbReference>
<organism evidence="1 3">
    <name type="scientific">Burkholderia glumae</name>
    <name type="common">Pseudomonas glumae</name>
    <dbReference type="NCBI Taxonomy" id="337"/>
    <lineage>
        <taxon>Bacteria</taxon>
        <taxon>Pseudomonadati</taxon>
        <taxon>Pseudomonadota</taxon>
        <taxon>Betaproteobacteria</taxon>
        <taxon>Burkholderiales</taxon>
        <taxon>Burkholderiaceae</taxon>
        <taxon>Burkholderia</taxon>
    </lineage>
</organism>
<proteinExistence type="predicted"/>